<dbReference type="PRINTS" id="PR00410">
    <property type="entry name" value="PHEHYDRXLASE"/>
</dbReference>
<evidence type="ECO:0000313" key="2">
    <source>
        <dbReference type="EMBL" id="KOH44788.1"/>
    </source>
</evidence>
<accession>A0A0L8V8W4</accession>
<dbReference type="Proteomes" id="UP000036958">
    <property type="component" value="Unassembled WGS sequence"/>
</dbReference>
<dbReference type="InterPro" id="IPR017938">
    <property type="entry name" value="Riboflavin_synthase-like_b-brl"/>
</dbReference>
<comment type="caution">
    <text evidence="2">The sequence shown here is derived from an EMBL/GenBank/DDBJ whole genome shotgun (WGS) entry which is preliminary data.</text>
</comment>
<dbReference type="EMBL" id="LGIA01000153">
    <property type="protein sequence ID" value="KOH44788.1"/>
    <property type="molecule type" value="Genomic_DNA"/>
</dbReference>
<organism evidence="2 3">
    <name type="scientific">Sunxiuqinia dokdonensis</name>
    <dbReference type="NCBI Taxonomy" id="1409788"/>
    <lineage>
        <taxon>Bacteria</taxon>
        <taxon>Pseudomonadati</taxon>
        <taxon>Bacteroidota</taxon>
        <taxon>Bacteroidia</taxon>
        <taxon>Marinilabiliales</taxon>
        <taxon>Prolixibacteraceae</taxon>
        <taxon>Sunxiuqinia</taxon>
    </lineage>
</organism>
<evidence type="ECO:0000313" key="3">
    <source>
        <dbReference type="Proteomes" id="UP000036958"/>
    </source>
</evidence>
<dbReference type="Pfam" id="PF00175">
    <property type="entry name" value="NAD_binding_1"/>
    <property type="match status" value="1"/>
</dbReference>
<dbReference type="GO" id="GO:0016491">
    <property type="term" value="F:oxidoreductase activity"/>
    <property type="evidence" value="ECO:0007669"/>
    <property type="project" value="InterPro"/>
</dbReference>
<name>A0A0L8V8W4_9BACT</name>
<gene>
    <name evidence="2" type="ORF">NC99_24480</name>
</gene>
<sequence>MSIEVMQAIKIDESFYKVKEVRRLTDETFSLRLPKSRFAFKAGQHISLGIQGDYQSREYSIYSGENDEHLEVLVKEVKEGYFSPKLSHLKPGDLVEVNGPFGKFRIDEKKINDHKFVFIASGTGIAPFRSMVRTYPQLDYQIVHGVRYGHEAYDKEEYDAERHILCTTGDKTGQVHGRLTKYLKKTTFDKTTQFYLCGNSNMIFDALELLKNKGFDRDQVHCEVYF</sequence>
<dbReference type="AlphaFoldDB" id="A0A0L8V8W4"/>
<dbReference type="STRING" id="1409788.NC99_24480"/>
<dbReference type="InterPro" id="IPR050415">
    <property type="entry name" value="MRET"/>
</dbReference>
<dbReference type="InterPro" id="IPR017927">
    <property type="entry name" value="FAD-bd_FR_type"/>
</dbReference>
<dbReference type="SUPFAM" id="SSF63380">
    <property type="entry name" value="Riboflavin synthase domain-like"/>
    <property type="match status" value="1"/>
</dbReference>
<evidence type="ECO:0000259" key="1">
    <source>
        <dbReference type="PROSITE" id="PS51384"/>
    </source>
</evidence>
<dbReference type="InterPro" id="IPR008333">
    <property type="entry name" value="Cbr1-like_FAD-bd_dom"/>
</dbReference>
<dbReference type="InterPro" id="IPR001433">
    <property type="entry name" value="OxRdtase_FAD/NAD-bd"/>
</dbReference>
<proteinExistence type="predicted"/>
<keyword evidence="3" id="KW-1185">Reference proteome</keyword>
<protein>
    <submittedName>
        <fullName evidence="2">Oxidoreductase fad/nad(P)-binding domain protein</fullName>
    </submittedName>
</protein>
<dbReference type="OrthoDB" id="9789468at2"/>
<dbReference type="PROSITE" id="PS51384">
    <property type="entry name" value="FAD_FR"/>
    <property type="match status" value="1"/>
</dbReference>
<dbReference type="PANTHER" id="PTHR47354">
    <property type="entry name" value="NADH OXIDOREDUCTASE HCR"/>
    <property type="match status" value="1"/>
</dbReference>
<dbReference type="Gene3D" id="2.40.30.10">
    <property type="entry name" value="Translation factors"/>
    <property type="match status" value="1"/>
</dbReference>
<dbReference type="InterPro" id="IPR001709">
    <property type="entry name" value="Flavoprot_Pyr_Nucl_cyt_Rdtase"/>
</dbReference>
<dbReference type="InterPro" id="IPR039261">
    <property type="entry name" value="FNR_nucleotide-bd"/>
</dbReference>
<dbReference type="PANTHER" id="PTHR47354:SF5">
    <property type="entry name" value="PROTEIN RFBI"/>
    <property type="match status" value="1"/>
</dbReference>
<dbReference type="SUPFAM" id="SSF52343">
    <property type="entry name" value="Ferredoxin reductase-like, C-terminal NADP-linked domain"/>
    <property type="match status" value="1"/>
</dbReference>
<reference evidence="3" key="1">
    <citation type="submission" date="2015-07" db="EMBL/GenBank/DDBJ databases">
        <title>Genome sequencing of Sunxiuqinia dokdonensis strain SK.</title>
        <authorList>
            <person name="Ahn S."/>
            <person name="Kim B.-C."/>
        </authorList>
    </citation>
    <scope>NUCLEOTIDE SEQUENCE [LARGE SCALE GENOMIC DNA]</scope>
    <source>
        <strain evidence="3">SK</strain>
    </source>
</reference>
<dbReference type="Gene3D" id="3.40.50.80">
    <property type="entry name" value="Nucleotide-binding domain of ferredoxin-NADP reductase (FNR) module"/>
    <property type="match status" value="1"/>
</dbReference>
<feature type="domain" description="FAD-binding FR-type" evidence="1">
    <location>
        <begin position="11"/>
        <end position="107"/>
    </location>
</feature>
<dbReference type="Pfam" id="PF00970">
    <property type="entry name" value="FAD_binding_6"/>
    <property type="match status" value="1"/>
</dbReference>
<dbReference type="PRINTS" id="PR00371">
    <property type="entry name" value="FPNCR"/>
</dbReference>
<dbReference type="RefSeq" id="WP_082326440.1">
    <property type="nucleotide sequence ID" value="NZ_LGIA01000153.1"/>
</dbReference>